<proteinExistence type="predicted"/>
<dbReference type="GO" id="GO:0042276">
    <property type="term" value="P:error-prone translesion synthesis"/>
    <property type="evidence" value="ECO:0007669"/>
    <property type="project" value="InterPro"/>
</dbReference>
<dbReference type="GO" id="GO:0003887">
    <property type="term" value="F:DNA-directed DNA polymerase activity"/>
    <property type="evidence" value="ECO:0007669"/>
    <property type="project" value="UniProtKB-EC"/>
</dbReference>
<evidence type="ECO:0000313" key="5">
    <source>
        <dbReference type="EMBL" id="KAJ3054490.1"/>
    </source>
</evidence>
<accession>A0AAD5SFZ6</accession>
<evidence type="ECO:0000313" key="6">
    <source>
        <dbReference type="Proteomes" id="UP001212841"/>
    </source>
</evidence>
<comment type="caution">
    <text evidence="5">The sequence shown here is derived from an EMBL/GenBank/DDBJ whole genome shotgun (WGS) entry which is preliminary data.</text>
</comment>
<name>A0AAD5SFZ6_9FUNG</name>
<evidence type="ECO:0000256" key="1">
    <source>
        <dbReference type="ARBA" id="ARBA00026139"/>
    </source>
</evidence>
<gene>
    <name evidence="5" type="ORF">HK097_001671</name>
</gene>
<dbReference type="GO" id="GO:0006264">
    <property type="term" value="P:mitochondrial DNA replication"/>
    <property type="evidence" value="ECO:0007669"/>
    <property type="project" value="TreeGrafter"/>
</dbReference>
<dbReference type="PANTHER" id="PTHR31399:SF0">
    <property type="entry name" value="DNA-DIRECTED PRIMASE_POLYMERASE PROTEIN"/>
    <property type="match status" value="1"/>
</dbReference>
<evidence type="ECO:0000256" key="3">
    <source>
        <dbReference type="ARBA" id="ARBA00044768"/>
    </source>
</evidence>
<dbReference type="GO" id="GO:0003682">
    <property type="term" value="F:chromatin binding"/>
    <property type="evidence" value="ECO:0007669"/>
    <property type="project" value="TreeGrafter"/>
</dbReference>
<dbReference type="AlphaFoldDB" id="A0AAD5SFZ6"/>
<dbReference type="GO" id="GO:0005759">
    <property type="term" value="C:mitochondrial matrix"/>
    <property type="evidence" value="ECO:0007669"/>
    <property type="project" value="TreeGrafter"/>
</dbReference>
<organism evidence="5 6">
    <name type="scientific">Rhizophlyctis rosea</name>
    <dbReference type="NCBI Taxonomy" id="64517"/>
    <lineage>
        <taxon>Eukaryota</taxon>
        <taxon>Fungi</taxon>
        <taxon>Fungi incertae sedis</taxon>
        <taxon>Chytridiomycota</taxon>
        <taxon>Chytridiomycota incertae sedis</taxon>
        <taxon>Chytridiomycetes</taxon>
        <taxon>Rhizophlyctidales</taxon>
        <taxon>Rhizophlyctidaceae</taxon>
        <taxon>Rhizophlyctis</taxon>
    </lineage>
</organism>
<dbReference type="Pfam" id="PF03121">
    <property type="entry name" value="Herpes_UL52"/>
    <property type="match status" value="1"/>
</dbReference>
<dbReference type="EMBL" id="JADGJD010000134">
    <property type="protein sequence ID" value="KAJ3054490.1"/>
    <property type="molecule type" value="Genomic_DNA"/>
</dbReference>
<dbReference type="GO" id="GO:0005634">
    <property type="term" value="C:nucleus"/>
    <property type="evidence" value="ECO:0007669"/>
    <property type="project" value="TreeGrafter"/>
</dbReference>
<dbReference type="GO" id="GO:0009411">
    <property type="term" value="P:response to UV"/>
    <property type="evidence" value="ECO:0007669"/>
    <property type="project" value="TreeGrafter"/>
</dbReference>
<evidence type="ECO:0000256" key="4">
    <source>
        <dbReference type="ARBA" id="ARBA00047303"/>
    </source>
</evidence>
<dbReference type="GO" id="GO:0031297">
    <property type="term" value="P:replication fork processing"/>
    <property type="evidence" value="ECO:0007669"/>
    <property type="project" value="TreeGrafter"/>
</dbReference>
<protein>
    <recommendedName>
        <fullName evidence="1">DNA-directed primase/polymerase protein</fullName>
        <ecNumber evidence="3">2.7.7.102</ecNumber>
    </recommendedName>
</protein>
<evidence type="ECO:0000256" key="2">
    <source>
        <dbReference type="ARBA" id="ARBA00044677"/>
    </source>
</evidence>
<dbReference type="InterPro" id="IPR044917">
    <property type="entry name" value="PRIMPOL"/>
</dbReference>
<keyword evidence="6" id="KW-1185">Reference proteome</keyword>
<feature type="non-terminal residue" evidence="5">
    <location>
        <position position="105"/>
    </location>
</feature>
<comment type="catalytic activity">
    <reaction evidence="4">
        <text>DNA(n) + a 2'-deoxyribonucleoside 5'-triphosphate = DNA(n+1) + diphosphate</text>
        <dbReference type="Rhea" id="RHEA:22508"/>
        <dbReference type="Rhea" id="RHEA-COMP:17339"/>
        <dbReference type="Rhea" id="RHEA-COMP:17340"/>
        <dbReference type="ChEBI" id="CHEBI:33019"/>
        <dbReference type="ChEBI" id="CHEBI:61560"/>
        <dbReference type="ChEBI" id="CHEBI:173112"/>
        <dbReference type="EC" id="2.7.7.7"/>
    </reaction>
    <physiologicalReaction direction="left-to-right" evidence="4">
        <dbReference type="Rhea" id="RHEA:22509"/>
    </physiologicalReaction>
</comment>
<reference evidence="5" key="1">
    <citation type="submission" date="2020-05" db="EMBL/GenBank/DDBJ databases">
        <title>Phylogenomic resolution of chytrid fungi.</title>
        <authorList>
            <person name="Stajich J.E."/>
            <person name="Amses K."/>
            <person name="Simmons R."/>
            <person name="Seto K."/>
            <person name="Myers J."/>
            <person name="Bonds A."/>
            <person name="Quandt C.A."/>
            <person name="Barry K."/>
            <person name="Liu P."/>
            <person name="Grigoriev I."/>
            <person name="Longcore J.E."/>
            <person name="James T.Y."/>
        </authorList>
    </citation>
    <scope>NUCLEOTIDE SEQUENCE</scope>
    <source>
        <strain evidence="5">JEL0318</strain>
    </source>
</reference>
<comment type="catalytic activity">
    <reaction evidence="2">
        <text>ssDNA + n NTP = ssDNA/pppN(pN)n-1 hybrid + (n-1) diphosphate.</text>
        <dbReference type="EC" id="2.7.7.102"/>
    </reaction>
</comment>
<dbReference type="Proteomes" id="UP001212841">
    <property type="component" value="Unassembled WGS sequence"/>
</dbReference>
<dbReference type="EC" id="2.7.7.102" evidence="3"/>
<sequence length="105" mass="11556">DRFCSNIGRQHKSNGVYYVVDLKTGVFNQRHVCYDPDCRHFRSPDICIPLHLNPFSAADMNGGDEIDLDGGLTDADVLAIGEAVDVLFEMNGGEAGFEEDYGKVT</sequence>
<dbReference type="PANTHER" id="PTHR31399">
    <property type="entry name" value="DNA-DIRECTED PRIMASE / POLYMERASE PROTEIN"/>
    <property type="match status" value="1"/>
</dbReference>